<evidence type="ECO:0000256" key="2">
    <source>
        <dbReference type="ARBA" id="ARBA00022803"/>
    </source>
</evidence>
<dbReference type="PANTHER" id="PTHR45586">
    <property type="entry name" value="TPR REPEAT-CONTAINING PROTEIN PA4667"/>
    <property type="match status" value="1"/>
</dbReference>
<dbReference type="PROSITE" id="PS50005">
    <property type="entry name" value="TPR"/>
    <property type="match status" value="1"/>
</dbReference>
<proteinExistence type="predicted"/>
<dbReference type="EMBL" id="JACHTE010000001">
    <property type="protein sequence ID" value="MBB1087302.1"/>
    <property type="molecule type" value="Genomic_DNA"/>
</dbReference>
<evidence type="ECO:0000256" key="3">
    <source>
        <dbReference type="PROSITE-ProRule" id="PRU00339"/>
    </source>
</evidence>
<dbReference type="InterPro" id="IPR027417">
    <property type="entry name" value="P-loop_NTPase"/>
</dbReference>
<dbReference type="Pfam" id="PF14559">
    <property type="entry name" value="TPR_19"/>
    <property type="match status" value="2"/>
</dbReference>
<dbReference type="PANTHER" id="PTHR45586:SF1">
    <property type="entry name" value="LIPOPOLYSACCHARIDE ASSEMBLY PROTEIN B"/>
    <property type="match status" value="1"/>
</dbReference>
<dbReference type="Gene3D" id="3.40.50.300">
    <property type="entry name" value="P-loop containing nucleotide triphosphate hydrolases"/>
    <property type="match status" value="1"/>
</dbReference>
<organism evidence="4 5">
    <name type="scientific">Marilutibacter penaei</name>
    <dbReference type="NCBI Taxonomy" id="2759900"/>
    <lineage>
        <taxon>Bacteria</taxon>
        <taxon>Pseudomonadati</taxon>
        <taxon>Pseudomonadota</taxon>
        <taxon>Gammaproteobacteria</taxon>
        <taxon>Lysobacterales</taxon>
        <taxon>Lysobacteraceae</taxon>
        <taxon>Marilutibacter</taxon>
    </lineage>
</organism>
<dbReference type="Pfam" id="PF13432">
    <property type="entry name" value="TPR_16"/>
    <property type="match status" value="2"/>
</dbReference>
<dbReference type="RefSeq" id="WP_182668072.1">
    <property type="nucleotide sequence ID" value="NZ_JACHTE010000001.1"/>
</dbReference>
<accession>A0A7W3YDR1</accession>
<gene>
    <name evidence="4" type="ORF">H4F99_02230</name>
</gene>
<evidence type="ECO:0000256" key="1">
    <source>
        <dbReference type="ARBA" id="ARBA00022737"/>
    </source>
</evidence>
<dbReference type="AlphaFoldDB" id="A0A7W3YDR1"/>
<protein>
    <submittedName>
        <fullName evidence="4">Tetratricopeptide repeat protein</fullName>
    </submittedName>
</protein>
<feature type="repeat" description="TPR" evidence="3">
    <location>
        <begin position="168"/>
        <end position="201"/>
    </location>
</feature>
<dbReference type="InterPro" id="IPR051012">
    <property type="entry name" value="CellSynth/LPSAsmb/PSIAsmb"/>
</dbReference>
<dbReference type="InterPro" id="IPR011990">
    <property type="entry name" value="TPR-like_helical_dom_sf"/>
</dbReference>
<keyword evidence="5" id="KW-1185">Reference proteome</keyword>
<keyword evidence="1" id="KW-0677">Repeat</keyword>
<sequence>MYDAIIDALRRGASAEAAAAARALIESQPQDAQAQRLLSAALRQAGDRDAAMAAIDAAIALAPDEAALHLERAGLLLDGRQLDEAQAALARTTGLDPNQFPAYILQAQLATGRGDYEQAERLVKTAARIAPDHPQVAAVEGSLALRQGDPDRALAVLSKASGQYPDEPILRHALGFAYVAKGHLAFAEQAFRKLLEQQPGNPLRAMIADLVRRQGRPGEAADELRPLLDDPSATPALRRLIGEFELEAGRDEAARELLREALLGQPTDPRTLRAVSEAWRRTGQSDEARATLEPLLEQHPGQPELWYARLLFEPFASDEAAGVVERWLAAMPDFVPALEARATIHQQKGELAEADAIALRITELRPGHASAEMRVIDGLMRTEPDAAVERVESLLARATDDNIKRMLRQVLGRTFDAAGQPDAAAATWAELHAEAVPQRLPLPAQTARLPSLPDIGPRPEQAPGTAFLWGAPGSLVERVALTLDNARMPLLADRLGANPPGDPIQRYGTAEALVDGSLDPHFLVRQWRATHAARGVKDGRIIDWLLWWDNALLLALRPHLPEGRLLVALRDPRDMLLDWLAFGGPVPFALPSPEAAAQWMARALGQVAQLHQDALFPHAIIRLDEIANDPAAIARATGEALSVELPSLPHAPQGPDRFPAGHWRTYAEPLAEAFTTLSPVAHRLGYPLA</sequence>
<dbReference type="SMART" id="SM00028">
    <property type="entry name" value="TPR"/>
    <property type="match status" value="7"/>
</dbReference>
<reference evidence="4 5" key="1">
    <citation type="submission" date="2020-07" db="EMBL/GenBank/DDBJ databases">
        <authorList>
            <person name="Xu S."/>
            <person name="Li A."/>
        </authorList>
    </citation>
    <scope>NUCLEOTIDE SEQUENCE [LARGE SCALE GENOMIC DNA]</scope>
    <source>
        <strain evidence="4 5">SG-8</strain>
    </source>
</reference>
<comment type="caution">
    <text evidence="4">The sequence shown here is derived from an EMBL/GenBank/DDBJ whole genome shotgun (WGS) entry which is preliminary data.</text>
</comment>
<dbReference type="Proteomes" id="UP000552587">
    <property type="component" value="Unassembled WGS sequence"/>
</dbReference>
<keyword evidence="2 3" id="KW-0802">TPR repeat</keyword>
<evidence type="ECO:0000313" key="4">
    <source>
        <dbReference type="EMBL" id="MBB1087302.1"/>
    </source>
</evidence>
<dbReference type="Gene3D" id="1.25.40.10">
    <property type="entry name" value="Tetratricopeptide repeat domain"/>
    <property type="match status" value="3"/>
</dbReference>
<dbReference type="SUPFAM" id="SSF48452">
    <property type="entry name" value="TPR-like"/>
    <property type="match status" value="2"/>
</dbReference>
<evidence type="ECO:0000313" key="5">
    <source>
        <dbReference type="Proteomes" id="UP000552587"/>
    </source>
</evidence>
<dbReference type="InterPro" id="IPR019734">
    <property type="entry name" value="TPR_rpt"/>
</dbReference>
<name>A0A7W3YDR1_9GAMM</name>